<dbReference type="InterPro" id="IPR021109">
    <property type="entry name" value="Peptidase_aspartic_dom_sf"/>
</dbReference>
<keyword evidence="3" id="KW-1185">Reference proteome</keyword>
<organism evidence="2 3">
    <name type="scientific">Rubritalea halochordaticola</name>
    <dbReference type="NCBI Taxonomy" id="714537"/>
    <lineage>
        <taxon>Bacteria</taxon>
        <taxon>Pseudomonadati</taxon>
        <taxon>Verrucomicrobiota</taxon>
        <taxon>Verrucomicrobiia</taxon>
        <taxon>Verrucomicrobiales</taxon>
        <taxon>Rubritaleaceae</taxon>
        <taxon>Rubritalea</taxon>
    </lineage>
</organism>
<evidence type="ECO:0000313" key="3">
    <source>
        <dbReference type="Proteomes" id="UP001424741"/>
    </source>
</evidence>
<evidence type="ECO:0000313" key="2">
    <source>
        <dbReference type="EMBL" id="GAA5495767.1"/>
    </source>
</evidence>
<dbReference type="Proteomes" id="UP001424741">
    <property type="component" value="Unassembled WGS sequence"/>
</dbReference>
<feature type="signal peptide" evidence="1">
    <location>
        <begin position="1"/>
        <end position="21"/>
    </location>
</feature>
<reference evidence="2 3" key="1">
    <citation type="submission" date="2024-02" db="EMBL/GenBank/DDBJ databases">
        <title>Rubritalea halochordaticola NBRC 107102.</title>
        <authorList>
            <person name="Ichikawa N."/>
            <person name="Katano-Makiyama Y."/>
            <person name="Hidaka K."/>
        </authorList>
    </citation>
    <scope>NUCLEOTIDE SEQUENCE [LARGE SCALE GENOMIC DNA]</scope>
    <source>
        <strain evidence="2 3">NBRC 107102</strain>
    </source>
</reference>
<feature type="chain" id="PRO_5046535642" description="Peptidase A2 domain-containing protein" evidence="1">
    <location>
        <begin position="22"/>
        <end position="326"/>
    </location>
</feature>
<dbReference type="EMBL" id="BAABRL010000005">
    <property type="protein sequence ID" value="GAA5495767.1"/>
    <property type="molecule type" value="Genomic_DNA"/>
</dbReference>
<name>A0ABP9V367_9BACT</name>
<proteinExistence type="predicted"/>
<dbReference type="Pfam" id="PF13650">
    <property type="entry name" value="Asp_protease_2"/>
    <property type="match status" value="2"/>
</dbReference>
<gene>
    <name evidence="2" type="ORF">Rhal01_01946</name>
</gene>
<comment type="caution">
    <text evidence="2">The sequence shown here is derived from an EMBL/GenBank/DDBJ whole genome shotgun (WGS) entry which is preliminary data.</text>
</comment>
<evidence type="ECO:0008006" key="4">
    <source>
        <dbReference type="Google" id="ProtNLM"/>
    </source>
</evidence>
<keyword evidence="1" id="KW-0732">Signal</keyword>
<dbReference type="Gene3D" id="2.40.70.10">
    <property type="entry name" value="Acid Proteases"/>
    <property type="match status" value="2"/>
</dbReference>
<protein>
    <recommendedName>
        <fullName evidence="4">Peptidase A2 domain-containing protein</fullName>
    </recommendedName>
</protein>
<accession>A0ABP9V367</accession>
<dbReference type="RefSeq" id="WP_346188511.1">
    <property type="nucleotide sequence ID" value="NZ_BAABRL010000005.1"/>
</dbReference>
<evidence type="ECO:0000256" key="1">
    <source>
        <dbReference type="SAM" id="SignalP"/>
    </source>
</evidence>
<sequence length="326" mass="34484">MISKTLTYAALAMLAALPAGAQQKEEAKAGSYHSVPLIRTDGSGHYLAPVKVGKRDFRFVVDSGAGMELVLAQGTAEKLGKQLNDGGKAGAAGGSVAMQKTRIGRFSIGEAPRVAKGVQTYVVALHHAALKLDGKKVIPDGLIGARMLNKWNMVISTAKRELLIPDEGMANDAFVNRFQDDQAVKIPFELGMHDMPFVDMSIKGQTYSFLIDTGAGTGLIEPDVAKLPGLEVVKENSSFGGAGSKKVKQAKVVIAEDVVIGGKAKFPKMYFHSHSLAGVAKPPKGKKFGGILGGKVLASGGAFVDFGSHQIIIPKRLVLKKKHEVN</sequence>
<dbReference type="SUPFAM" id="SSF50630">
    <property type="entry name" value="Acid proteases"/>
    <property type="match status" value="2"/>
</dbReference>